<dbReference type="SUPFAM" id="SSF52821">
    <property type="entry name" value="Rhodanese/Cell cycle control phosphatase"/>
    <property type="match status" value="1"/>
</dbReference>
<dbReference type="CDD" id="cd00158">
    <property type="entry name" value="RHOD"/>
    <property type="match status" value="1"/>
</dbReference>
<evidence type="ECO:0000313" key="3">
    <source>
        <dbReference type="Proteomes" id="UP000244571"/>
    </source>
</evidence>
<dbReference type="InterPro" id="IPR050229">
    <property type="entry name" value="GlpE_sulfurtransferase"/>
</dbReference>
<evidence type="ECO:0000259" key="1">
    <source>
        <dbReference type="PROSITE" id="PS50206"/>
    </source>
</evidence>
<organism evidence="2 3">
    <name type="scientific">Orrella marina</name>
    <dbReference type="NCBI Taxonomy" id="2163011"/>
    <lineage>
        <taxon>Bacteria</taxon>
        <taxon>Pseudomonadati</taxon>
        <taxon>Pseudomonadota</taxon>
        <taxon>Betaproteobacteria</taxon>
        <taxon>Burkholderiales</taxon>
        <taxon>Alcaligenaceae</taxon>
        <taxon>Orrella</taxon>
    </lineage>
</organism>
<dbReference type="SMART" id="SM00450">
    <property type="entry name" value="RHOD"/>
    <property type="match status" value="1"/>
</dbReference>
<proteinExistence type="predicted"/>
<reference evidence="2 3" key="1">
    <citation type="submission" date="2018-04" db="EMBL/GenBank/DDBJ databases">
        <title>Bordetella sp. HZ20 isolated from seawater.</title>
        <authorList>
            <person name="Sun C."/>
        </authorList>
    </citation>
    <scope>NUCLEOTIDE SEQUENCE [LARGE SCALE GENOMIC DNA]</scope>
    <source>
        <strain evidence="2 3">HZ20</strain>
    </source>
</reference>
<dbReference type="PROSITE" id="PS50206">
    <property type="entry name" value="RHODANESE_3"/>
    <property type="match status" value="1"/>
</dbReference>
<dbReference type="InterPro" id="IPR001763">
    <property type="entry name" value="Rhodanese-like_dom"/>
</dbReference>
<accession>A0A2R4XPY5</accession>
<protein>
    <submittedName>
        <fullName evidence="2">Rhodanese</fullName>
    </submittedName>
</protein>
<dbReference type="OrthoDB" id="1445766at2"/>
<gene>
    <name evidence="2" type="ORF">DBV39_16050</name>
</gene>
<dbReference type="KEGG" id="boz:DBV39_16050"/>
<sequence length="116" mass="12455">MLIWPTIQRKRAGSVVGTTAAVQMINQQNAMVIDIRPLATYQNGHIPQSRNIPLADLDKKTANLPKDKPIILACDRGQTAVGPAARLRQAGFTNVSVLEGGLNAWVSAGLPTSTKR</sequence>
<keyword evidence="3" id="KW-1185">Reference proteome</keyword>
<dbReference type="PANTHER" id="PTHR43031:SF18">
    <property type="entry name" value="RHODANESE-RELATED SULFURTRANSFERASES"/>
    <property type="match status" value="1"/>
</dbReference>
<dbReference type="InterPro" id="IPR036873">
    <property type="entry name" value="Rhodanese-like_dom_sf"/>
</dbReference>
<dbReference type="Proteomes" id="UP000244571">
    <property type="component" value="Chromosome"/>
</dbReference>
<dbReference type="EMBL" id="CP028901">
    <property type="protein sequence ID" value="AWB35872.1"/>
    <property type="molecule type" value="Genomic_DNA"/>
</dbReference>
<dbReference type="PANTHER" id="PTHR43031">
    <property type="entry name" value="FAD-DEPENDENT OXIDOREDUCTASE"/>
    <property type="match status" value="1"/>
</dbReference>
<evidence type="ECO:0000313" key="2">
    <source>
        <dbReference type="EMBL" id="AWB35872.1"/>
    </source>
</evidence>
<dbReference type="Pfam" id="PF00581">
    <property type="entry name" value="Rhodanese"/>
    <property type="match status" value="1"/>
</dbReference>
<dbReference type="AlphaFoldDB" id="A0A2R4XPY5"/>
<dbReference type="Gene3D" id="3.40.250.10">
    <property type="entry name" value="Rhodanese-like domain"/>
    <property type="match status" value="1"/>
</dbReference>
<feature type="domain" description="Rhodanese" evidence="1">
    <location>
        <begin position="26"/>
        <end position="114"/>
    </location>
</feature>
<name>A0A2R4XPY5_9BURK</name>